<gene>
    <name evidence="2" type="ORF">KDL01_30460</name>
</gene>
<dbReference type="RefSeq" id="WP_212532109.1">
    <property type="nucleotide sequence ID" value="NZ_JAGSOG010000219.1"/>
</dbReference>
<name>A0A941ITH8_9ACTN</name>
<evidence type="ECO:0000313" key="2">
    <source>
        <dbReference type="EMBL" id="MBR7837642.1"/>
    </source>
</evidence>
<proteinExistence type="predicted"/>
<protein>
    <submittedName>
        <fullName evidence="2">Uncharacterized protein</fullName>
    </submittedName>
</protein>
<dbReference type="EMBL" id="JAGSOG010000219">
    <property type="protein sequence ID" value="MBR7837642.1"/>
    <property type="molecule type" value="Genomic_DNA"/>
</dbReference>
<organism evidence="2 3">
    <name type="scientific">Actinospica durhamensis</name>
    <dbReference type="NCBI Taxonomy" id="1508375"/>
    <lineage>
        <taxon>Bacteria</taxon>
        <taxon>Bacillati</taxon>
        <taxon>Actinomycetota</taxon>
        <taxon>Actinomycetes</taxon>
        <taxon>Catenulisporales</taxon>
        <taxon>Actinospicaceae</taxon>
        <taxon>Actinospica</taxon>
    </lineage>
</organism>
<keyword evidence="3" id="KW-1185">Reference proteome</keyword>
<evidence type="ECO:0000313" key="3">
    <source>
        <dbReference type="Proteomes" id="UP000675781"/>
    </source>
</evidence>
<dbReference type="AlphaFoldDB" id="A0A941ITH8"/>
<accession>A0A941ITH8</accession>
<evidence type="ECO:0000256" key="1">
    <source>
        <dbReference type="SAM" id="MobiDB-lite"/>
    </source>
</evidence>
<dbReference type="Proteomes" id="UP000675781">
    <property type="component" value="Unassembled WGS sequence"/>
</dbReference>
<feature type="region of interest" description="Disordered" evidence="1">
    <location>
        <begin position="1"/>
        <end position="27"/>
    </location>
</feature>
<reference evidence="2" key="1">
    <citation type="submission" date="2021-04" db="EMBL/GenBank/DDBJ databases">
        <title>Genome based classification of Actinospica acidithermotolerans sp. nov., an actinobacterium isolated from an Indonesian hot spring.</title>
        <authorList>
            <person name="Kusuma A.B."/>
            <person name="Putra K.E."/>
            <person name="Nafisah S."/>
            <person name="Loh J."/>
            <person name="Nouioui I."/>
            <person name="Goodfellow M."/>
        </authorList>
    </citation>
    <scope>NUCLEOTIDE SEQUENCE</scope>
    <source>
        <strain evidence="2">CSCA 57</strain>
    </source>
</reference>
<comment type="caution">
    <text evidence="2">The sequence shown here is derived from an EMBL/GenBank/DDBJ whole genome shotgun (WGS) entry which is preliminary data.</text>
</comment>
<sequence>MRSDTAATGADRAPRGARQVPTPSGPRYRAVHDRVALDEIGLFAELIIAAERSDEPLSREDIDRILGLTVQA</sequence>